<proteinExistence type="predicted"/>
<sequence>MHRWPGADATTATIIPCLWGQRTASAVYDSKTRWATCLLGTQASHALPIFAPLGGFKVSRWLCQSLPWKSRSRRLRRRKHKMAFLTDFNTENFRQL</sequence>
<dbReference type="EMBL" id="CAMXCT020000126">
    <property type="protein sequence ID" value="CAL1127675.1"/>
    <property type="molecule type" value="Genomic_DNA"/>
</dbReference>
<reference evidence="2" key="2">
    <citation type="submission" date="2024-04" db="EMBL/GenBank/DDBJ databases">
        <authorList>
            <person name="Chen Y."/>
            <person name="Shah S."/>
            <person name="Dougan E. K."/>
            <person name="Thang M."/>
            <person name="Chan C."/>
        </authorList>
    </citation>
    <scope>NUCLEOTIDE SEQUENCE [LARGE SCALE GENOMIC DNA]</scope>
</reference>
<reference evidence="1" key="1">
    <citation type="submission" date="2022-10" db="EMBL/GenBank/DDBJ databases">
        <authorList>
            <person name="Chen Y."/>
            <person name="Dougan E. K."/>
            <person name="Chan C."/>
            <person name="Rhodes N."/>
            <person name="Thang M."/>
        </authorList>
    </citation>
    <scope>NUCLEOTIDE SEQUENCE</scope>
</reference>
<name>A0A9P1FGZ2_9DINO</name>
<evidence type="ECO:0000313" key="1">
    <source>
        <dbReference type="EMBL" id="CAI3974300.1"/>
    </source>
</evidence>
<gene>
    <name evidence="1" type="ORF">C1SCF055_LOCUS2716</name>
</gene>
<keyword evidence="3" id="KW-1185">Reference proteome</keyword>
<dbReference type="EMBL" id="CAMXCT030000126">
    <property type="protein sequence ID" value="CAL4761612.1"/>
    <property type="molecule type" value="Genomic_DNA"/>
</dbReference>
<dbReference type="Proteomes" id="UP001152797">
    <property type="component" value="Unassembled WGS sequence"/>
</dbReference>
<accession>A0A9P1FGZ2</accession>
<protein>
    <submittedName>
        <fullName evidence="1">Uncharacterized protein</fullName>
    </submittedName>
</protein>
<evidence type="ECO:0000313" key="3">
    <source>
        <dbReference type="Proteomes" id="UP001152797"/>
    </source>
</evidence>
<dbReference type="EMBL" id="CAMXCT010000126">
    <property type="protein sequence ID" value="CAI3974300.1"/>
    <property type="molecule type" value="Genomic_DNA"/>
</dbReference>
<comment type="caution">
    <text evidence="1">The sequence shown here is derived from an EMBL/GenBank/DDBJ whole genome shotgun (WGS) entry which is preliminary data.</text>
</comment>
<evidence type="ECO:0000313" key="2">
    <source>
        <dbReference type="EMBL" id="CAL1127675.1"/>
    </source>
</evidence>
<organism evidence="1">
    <name type="scientific">Cladocopium goreaui</name>
    <dbReference type="NCBI Taxonomy" id="2562237"/>
    <lineage>
        <taxon>Eukaryota</taxon>
        <taxon>Sar</taxon>
        <taxon>Alveolata</taxon>
        <taxon>Dinophyceae</taxon>
        <taxon>Suessiales</taxon>
        <taxon>Symbiodiniaceae</taxon>
        <taxon>Cladocopium</taxon>
    </lineage>
</organism>
<dbReference type="AlphaFoldDB" id="A0A9P1FGZ2"/>